<dbReference type="AlphaFoldDB" id="A0A0F9B1Y6"/>
<dbReference type="EMBL" id="LAZR01039862">
    <property type="protein sequence ID" value="KKL15949.1"/>
    <property type="molecule type" value="Genomic_DNA"/>
</dbReference>
<name>A0A0F9B1Y6_9ZZZZ</name>
<gene>
    <name evidence="1" type="ORF">LCGC14_2500490</name>
</gene>
<evidence type="ECO:0000313" key="1">
    <source>
        <dbReference type="EMBL" id="KKL15949.1"/>
    </source>
</evidence>
<organism evidence="1">
    <name type="scientific">marine sediment metagenome</name>
    <dbReference type="NCBI Taxonomy" id="412755"/>
    <lineage>
        <taxon>unclassified sequences</taxon>
        <taxon>metagenomes</taxon>
        <taxon>ecological metagenomes</taxon>
    </lineage>
</organism>
<reference evidence="1" key="1">
    <citation type="journal article" date="2015" name="Nature">
        <title>Complex archaea that bridge the gap between prokaryotes and eukaryotes.</title>
        <authorList>
            <person name="Spang A."/>
            <person name="Saw J.H."/>
            <person name="Jorgensen S.L."/>
            <person name="Zaremba-Niedzwiedzka K."/>
            <person name="Martijn J."/>
            <person name="Lind A.E."/>
            <person name="van Eijk R."/>
            <person name="Schleper C."/>
            <person name="Guy L."/>
            <person name="Ettema T.J."/>
        </authorList>
    </citation>
    <scope>NUCLEOTIDE SEQUENCE</scope>
</reference>
<accession>A0A0F9B1Y6</accession>
<protein>
    <submittedName>
        <fullName evidence="1">Uncharacterized protein</fullName>
    </submittedName>
</protein>
<sequence>MRVETAAQRKPDVIITVSWEEAQALRTIIGAISGVGHGRQVVDDLFDAFCDAGVEVDDLIKLSGRFL</sequence>
<comment type="caution">
    <text evidence="1">The sequence shown here is derived from an EMBL/GenBank/DDBJ whole genome shotgun (WGS) entry which is preliminary data.</text>
</comment>
<proteinExistence type="predicted"/>